<name>A0A344LBJ4_9PSEU</name>
<proteinExistence type="inferred from homology"/>
<dbReference type="InterPro" id="IPR008278">
    <property type="entry name" value="4-PPantetheinyl_Trfase_dom"/>
</dbReference>
<dbReference type="RefSeq" id="WP_113694655.1">
    <property type="nucleotide sequence ID" value="NZ_CP015163.1"/>
</dbReference>
<gene>
    <name evidence="5" type="ORF">A4R43_25430</name>
</gene>
<dbReference type="Pfam" id="PF22624">
    <property type="entry name" value="AASDHPPT_N"/>
    <property type="match status" value="1"/>
</dbReference>
<comment type="similarity">
    <text evidence="1">Belongs to the P-Pant transferase superfamily. Gsp/Sfp/HetI/AcpT family.</text>
</comment>
<dbReference type="Proteomes" id="UP000250434">
    <property type="component" value="Chromosome"/>
</dbReference>
<dbReference type="PANTHER" id="PTHR12215">
    <property type="entry name" value="PHOSPHOPANTETHEINE TRANSFERASE"/>
    <property type="match status" value="1"/>
</dbReference>
<evidence type="ECO:0000256" key="1">
    <source>
        <dbReference type="ARBA" id="ARBA00010990"/>
    </source>
</evidence>
<dbReference type="SUPFAM" id="SSF56214">
    <property type="entry name" value="4'-phosphopantetheinyl transferase"/>
    <property type="match status" value="2"/>
</dbReference>
<dbReference type="InterPro" id="IPR055066">
    <property type="entry name" value="AASDHPPT_N"/>
</dbReference>
<dbReference type="GO" id="GO:0005829">
    <property type="term" value="C:cytosol"/>
    <property type="evidence" value="ECO:0007669"/>
    <property type="project" value="TreeGrafter"/>
</dbReference>
<feature type="domain" description="4'-phosphopantetheinyl transferase N-terminal" evidence="4">
    <location>
        <begin position="18"/>
        <end position="101"/>
    </location>
</feature>
<protein>
    <submittedName>
        <fullName evidence="5">4'-phosphopantetheinyl transferase</fullName>
    </submittedName>
</protein>
<evidence type="ECO:0000259" key="4">
    <source>
        <dbReference type="Pfam" id="PF22624"/>
    </source>
</evidence>
<keyword evidence="2 5" id="KW-0808">Transferase</keyword>
<sequence>MIDCTVWWAAPLPATADRLALLAPEEVDRYRAYRKDEDKLRFLTGRVLAKTVSGERLGRAPGSIELDATCEDCGKPHGPPRVPGADFRFSISHSGDWIGLAIADAPLGLDVETATRRADDSLIEYALNDAERAALEGLSAAERTEAFFTYWTRKEALMKATGRGLKIPLQALTLSPFGEPARLVHSGDAALTPEGTRMADLNPGEGYRAAVAVLTTDEIKVTESVWPA</sequence>
<dbReference type="EMBL" id="CP015163">
    <property type="protein sequence ID" value="AXB45418.1"/>
    <property type="molecule type" value="Genomic_DNA"/>
</dbReference>
<dbReference type="GO" id="GO:0000287">
    <property type="term" value="F:magnesium ion binding"/>
    <property type="evidence" value="ECO:0007669"/>
    <property type="project" value="InterPro"/>
</dbReference>
<evidence type="ECO:0000259" key="3">
    <source>
        <dbReference type="Pfam" id="PF01648"/>
    </source>
</evidence>
<dbReference type="OrthoDB" id="190168at2"/>
<keyword evidence="6" id="KW-1185">Reference proteome</keyword>
<reference evidence="5 6" key="1">
    <citation type="submission" date="2016-04" db="EMBL/GenBank/DDBJ databases">
        <title>Complete genome sequence and analysis of deep-sea sediment isolate, Amycolatopsis sp. WP1.</title>
        <authorList>
            <person name="Wang H."/>
            <person name="Chen S."/>
            <person name="Wu Q."/>
        </authorList>
    </citation>
    <scope>NUCLEOTIDE SEQUENCE [LARGE SCALE GENOMIC DNA]</scope>
    <source>
        <strain evidence="5 6">WP1</strain>
    </source>
</reference>
<dbReference type="GO" id="GO:0019878">
    <property type="term" value="P:lysine biosynthetic process via aminoadipic acid"/>
    <property type="evidence" value="ECO:0007669"/>
    <property type="project" value="TreeGrafter"/>
</dbReference>
<organism evidence="5 6">
    <name type="scientific">Amycolatopsis albispora</name>
    <dbReference type="NCBI Taxonomy" id="1804986"/>
    <lineage>
        <taxon>Bacteria</taxon>
        <taxon>Bacillati</taxon>
        <taxon>Actinomycetota</taxon>
        <taxon>Actinomycetes</taxon>
        <taxon>Pseudonocardiales</taxon>
        <taxon>Pseudonocardiaceae</taxon>
        <taxon>Amycolatopsis</taxon>
    </lineage>
</organism>
<feature type="domain" description="4'-phosphopantetheinyl transferase" evidence="3">
    <location>
        <begin position="106"/>
        <end position="183"/>
    </location>
</feature>
<evidence type="ECO:0000313" key="6">
    <source>
        <dbReference type="Proteomes" id="UP000250434"/>
    </source>
</evidence>
<dbReference type="InterPro" id="IPR050559">
    <property type="entry name" value="P-Pant_transferase_sf"/>
</dbReference>
<accession>A0A344LBJ4</accession>
<dbReference type="Gene3D" id="3.90.470.20">
    <property type="entry name" value="4'-phosphopantetheinyl transferase domain"/>
    <property type="match status" value="2"/>
</dbReference>
<dbReference type="GO" id="GO:0008897">
    <property type="term" value="F:holo-[acyl-carrier-protein] synthase activity"/>
    <property type="evidence" value="ECO:0007669"/>
    <property type="project" value="InterPro"/>
</dbReference>
<dbReference type="KEGG" id="aab:A4R43_25430"/>
<evidence type="ECO:0000313" key="5">
    <source>
        <dbReference type="EMBL" id="AXB45418.1"/>
    </source>
</evidence>
<dbReference type="InterPro" id="IPR037143">
    <property type="entry name" value="4-PPantetheinyl_Trfase_dom_sf"/>
</dbReference>
<dbReference type="Pfam" id="PF01648">
    <property type="entry name" value="ACPS"/>
    <property type="match status" value="1"/>
</dbReference>
<dbReference type="PANTHER" id="PTHR12215:SF10">
    <property type="entry name" value="L-AMINOADIPATE-SEMIALDEHYDE DEHYDROGENASE-PHOSPHOPANTETHEINYL TRANSFERASE"/>
    <property type="match status" value="1"/>
</dbReference>
<evidence type="ECO:0000256" key="2">
    <source>
        <dbReference type="ARBA" id="ARBA00022679"/>
    </source>
</evidence>
<dbReference type="AlphaFoldDB" id="A0A344LBJ4"/>